<comment type="similarity">
    <text evidence="1">Belongs to the CWC26 family.</text>
</comment>
<keyword evidence="4" id="KW-1185">Reference proteome</keyword>
<proteinExistence type="inferred from homology"/>
<comment type="caution">
    <text evidence="3">The sequence shown here is derived from an EMBL/GenBank/DDBJ whole genome shotgun (WGS) entry which is preliminary data.</text>
</comment>
<dbReference type="PANTHER" id="PTHR31809:SF0">
    <property type="entry name" value="BUD13 HOMOLOG"/>
    <property type="match status" value="1"/>
</dbReference>
<name>A0A1R3GWU8_9ROSI</name>
<reference evidence="4" key="1">
    <citation type="submission" date="2013-09" db="EMBL/GenBank/DDBJ databases">
        <title>Corchorus olitorius genome sequencing.</title>
        <authorList>
            <person name="Alam M."/>
            <person name="Haque M.S."/>
            <person name="Islam M.S."/>
            <person name="Emdad E.M."/>
            <person name="Islam M.M."/>
            <person name="Ahmed B."/>
            <person name="Halim A."/>
            <person name="Hossen Q.M.M."/>
            <person name="Hossain M.Z."/>
            <person name="Ahmed R."/>
            <person name="Khan M.M."/>
            <person name="Islam R."/>
            <person name="Rashid M.M."/>
            <person name="Khan S.A."/>
            <person name="Rahman M.S."/>
            <person name="Alam M."/>
            <person name="Yahiya A.S."/>
            <person name="Khan M.S."/>
            <person name="Azam M.S."/>
            <person name="Haque T."/>
            <person name="Lashkar M.Z.H."/>
            <person name="Akhand A.I."/>
            <person name="Morshed G."/>
            <person name="Roy S."/>
            <person name="Uddin K.S."/>
            <person name="Rabeya T."/>
            <person name="Hossain A.S."/>
            <person name="Chowdhury A."/>
            <person name="Snigdha A.R."/>
            <person name="Mortoza M.S."/>
            <person name="Matin S.A."/>
            <person name="Hoque S.M.E."/>
            <person name="Islam M.K."/>
            <person name="Roy D.K."/>
            <person name="Haider R."/>
            <person name="Moosa M.M."/>
            <person name="Elias S.M."/>
            <person name="Hasan A.M."/>
            <person name="Jahan S."/>
            <person name="Shafiuddin M."/>
            <person name="Mahmood N."/>
            <person name="Shommy N.S."/>
        </authorList>
    </citation>
    <scope>NUCLEOTIDE SEQUENCE [LARGE SCALE GENOMIC DNA]</scope>
    <source>
        <strain evidence="4">cv. O-4</strain>
    </source>
</reference>
<dbReference type="InterPro" id="IPR018609">
    <property type="entry name" value="Bud13"/>
</dbReference>
<evidence type="ECO:0000313" key="3">
    <source>
        <dbReference type="EMBL" id="OMO62553.1"/>
    </source>
</evidence>
<evidence type="ECO:0000256" key="1">
    <source>
        <dbReference type="ARBA" id="ARBA00011069"/>
    </source>
</evidence>
<dbReference type="EMBL" id="AWUE01021373">
    <property type="protein sequence ID" value="OMO62553.1"/>
    <property type="molecule type" value="Genomic_DNA"/>
</dbReference>
<gene>
    <name evidence="3" type="ORF">COLO4_33038</name>
</gene>
<dbReference type="GO" id="GO:0000398">
    <property type="term" value="P:mRNA splicing, via spliceosome"/>
    <property type="evidence" value="ECO:0007669"/>
    <property type="project" value="TreeGrafter"/>
</dbReference>
<dbReference type="GO" id="GO:0070274">
    <property type="term" value="C:RES complex"/>
    <property type="evidence" value="ECO:0007669"/>
    <property type="project" value="TreeGrafter"/>
</dbReference>
<feature type="compositionally biased region" description="Basic and acidic residues" evidence="2">
    <location>
        <begin position="76"/>
        <end position="89"/>
    </location>
</feature>
<evidence type="ECO:0000256" key="2">
    <source>
        <dbReference type="SAM" id="MobiDB-lite"/>
    </source>
</evidence>
<dbReference type="PANTHER" id="PTHR31809">
    <property type="entry name" value="BUD13 HOMOLOG"/>
    <property type="match status" value="1"/>
</dbReference>
<feature type="compositionally biased region" description="Basic residues" evidence="2">
    <location>
        <begin position="66"/>
        <end position="75"/>
    </location>
</feature>
<dbReference type="STRING" id="93759.A0A1R3GWU8"/>
<protein>
    <submittedName>
        <fullName evidence="3">Bud13</fullName>
    </submittedName>
</protein>
<dbReference type="GO" id="GO:0003723">
    <property type="term" value="F:RNA binding"/>
    <property type="evidence" value="ECO:0007669"/>
    <property type="project" value="TreeGrafter"/>
</dbReference>
<evidence type="ECO:0000313" key="4">
    <source>
        <dbReference type="Proteomes" id="UP000187203"/>
    </source>
</evidence>
<dbReference type="OrthoDB" id="1746814at2759"/>
<dbReference type="GO" id="GO:0005684">
    <property type="term" value="C:U2-type spliceosomal complex"/>
    <property type="evidence" value="ECO:0007669"/>
    <property type="project" value="TreeGrafter"/>
</dbReference>
<accession>A0A1R3GWU8</accession>
<organism evidence="3 4">
    <name type="scientific">Corchorus olitorius</name>
    <dbReference type="NCBI Taxonomy" id="93759"/>
    <lineage>
        <taxon>Eukaryota</taxon>
        <taxon>Viridiplantae</taxon>
        <taxon>Streptophyta</taxon>
        <taxon>Embryophyta</taxon>
        <taxon>Tracheophyta</taxon>
        <taxon>Spermatophyta</taxon>
        <taxon>Magnoliopsida</taxon>
        <taxon>eudicotyledons</taxon>
        <taxon>Gunneridae</taxon>
        <taxon>Pentapetalae</taxon>
        <taxon>rosids</taxon>
        <taxon>malvids</taxon>
        <taxon>Malvales</taxon>
        <taxon>Malvaceae</taxon>
        <taxon>Grewioideae</taxon>
        <taxon>Apeibeae</taxon>
        <taxon>Corchorus</taxon>
    </lineage>
</organism>
<dbReference type="InterPro" id="IPR051112">
    <property type="entry name" value="CWC26_splicing_factor"/>
</dbReference>
<feature type="compositionally biased region" description="Basic and acidic residues" evidence="2">
    <location>
        <begin position="11"/>
        <end position="32"/>
    </location>
</feature>
<dbReference type="Pfam" id="PF09736">
    <property type="entry name" value="Bud13"/>
    <property type="match status" value="1"/>
</dbReference>
<feature type="region of interest" description="Disordered" evidence="2">
    <location>
        <begin position="1"/>
        <end position="89"/>
    </location>
</feature>
<sequence length="162" mass="19280">MALATSISMKEYLKRYKSNDGEEEEKKIKTKPESLGVVVVDEDPVWQKPDQEKPLRKHTNLSPPRQRSRRRRHRHPTGERMSKEDYFKYKQNKPKDNVLEYWGKGLAQKREAEAKLQELDKPFARTRDDPNLDNMLKQKLRFGDPMAQYLANKKHPEAYTHF</sequence>
<dbReference type="Proteomes" id="UP000187203">
    <property type="component" value="Unassembled WGS sequence"/>
</dbReference>
<dbReference type="AlphaFoldDB" id="A0A1R3GWU8"/>